<dbReference type="KEGG" id="cgc:Cyagr_0236"/>
<evidence type="ECO:0000313" key="1">
    <source>
        <dbReference type="EMBL" id="AFY27440.1"/>
    </source>
</evidence>
<dbReference type="RefSeq" id="WP_015107899.1">
    <property type="nucleotide sequence ID" value="NC_019675.1"/>
</dbReference>
<dbReference type="HOGENOM" id="CLU_926586_0_0_3"/>
<evidence type="ECO:0000313" key="2">
    <source>
        <dbReference type="Proteomes" id="UP000010388"/>
    </source>
</evidence>
<reference evidence="2" key="1">
    <citation type="journal article" date="2013" name="Proc. Natl. Acad. Sci. U.S.A.">
        <title>Improving the coverage of the cyanobacterial phylum using diversity-driven genome sequencing.</title>
        <authorList>
            <person name="Shih P.M."/>
            <person name="Wu D."/>
            <person name="Latifi A."/>
            <person name="Axen S.D."/>
            <person name="Fewer D.P."/>
            <person name="Talla E."/>
            <person name="Calteau A."/>
            <person name="Cai F."/>
            <person name="Tandeau de Marsac N."/>
            <person name="Rippka R."/>
            <person name="Herdman M."/>
            <person name="Sivonen K."/>
            <person name="Coursin T."/>
            <person name="Laurent T."/>
            <person name="Goodwin L."/>
            <person name="Nolan M."/>
            <person name="Davenport K.W."/>
            <person name="Han C.S."/>
            <person name="Rubin E.M."/>
            <person name="Eisen J.A."/>
            <person name="Woyke T."/>
            <person name="Gugger M."/>
            <person name="Kerfeld C.A."/>
        </authorList>
    </citation>
    <scope>NUCLEOTIDE SEQUENCE [LARGE SCALE GENOMIC DNA]</scope>
    <source>
        <strain evidence="2">ATCC 27147 / PCC 6307</strain>
    </source>
</reference>
<sequence>MLASATRLPRVASPYRPPMPLEDLHVLDYLELAGSQARAGAALAMHQSTVSRSLQLMQQEFRLEPERGSPVCRHGHNPCLQHLRLASREHRLMEGLLRIGTDVLHQSLLAGLAGVQRVPPRCRSGDHWAALVGHGLLDGAIVSAFSLPQPLPPGEELRWDGLRALPLGRLGLRLVAAPPGTRRVLLPPRGAAPLLHQAVVALGFVVEPQPVACQEPAAWVKRARDRGLALPLCPPLLGTDWLAANGLEPLAELPPLEEELWLLLPEVAVNTNPARQCLEGLRAVISQAHVAAATKAEVQR</sequence>
<name>K9P2Z1_CYAGP</name>
<gene>
    <name evidence="1" type="ordered locus">Cyagr_0236</name>
</gene>
<dbReference type="OrthoDB" id="564859at2"/>
<proteinExistence type="predicted"/>
<dbReference type="Proteomes" id="UP000010388">
    <property type="component" value="Chromosome"/>
</dbReference>
<dbReference type="STRING" id="292564.Cyagr_0236"/>
<dbReference type="eggNOG" id="COG0583">
    <property type="taxonomic scope" value="Bacteria"/>
</dbReference>
<organism evidence="1 2">
    <name type="scientific">Cyanobium gracile (strain ATCC 27147 / PCC 6307)</name>
    <dbReference type="NCBI Taxonomy" id="292564"/>
    <lineage>
        <taxon>Bacteria</taxon>
        <taxon>Bacillati</taxon>
        <taxon>Cyanobacteriota</taxon>
        <taxon>Cyanophyceae</taxon>
        <taxon>Synechococcales</taxon>
        <taxon>Prochlorococcaceae</taxon>
        <taxon>Cyanobium</taxon>
    </lineage>
</organism>
<dbReference type="EMBL" id="CP003495">
    <property type="protein sequence ID" value="AFY27440.1"/>
    <property type="molecule type" value="Genomic_DNA"/>
</dbReference>
<dbReference type="AlphaFoldDB" id="K9P2Z1"/>
<accession>K9P2Z1</accession>
<protein>
    <submittedName>
        <fullName evidence="1">Uncharacterized protein</fullName>
    </submittedName>
</protein>